<sequence>MYIASACDEVKFHRFPDGNLAHHYQPGGKDKGSVKSISWAKGGNWLALIPHTGHSEIISIKGQLKLIHTVLEVEQPTCSAFQHETKKLLGLGTKSGLALVYDIKARHVKKRFPRGSSAITQIAFTAKDSHVVASCINGEVLLYSNTSNNLSGTFRVPRSTTVSTIRTSAQKRHLVLGGSSEGVVVCWDINASKTKFTIDAHKAPVTSLAFSPVNSDLIISTGLDRQFNLYDIDSNKRIARIPVDNNITAVDFSADGLHFVVGSQNGKILVYDTRNIQQPSDVFDSFPNKAIKHLYIQPQSEHDSSICSNVTIKNSPLIKREEQNNVTNDSFGMFIDQGVHEPDTSVKCEGDSNGIGDSFLDALGIEQSKDESIKAANPPPVLQISDSVKKWLDSNKSIVIESPKNPNKLIHERLGLGDSKRLSFSTPISATQKQLETPGHRLSPVISKSNLDNNIAISSIRTMIQEEITKAQEKITQDIKYQIMSNASELRRVNLNLQMSMIKEFIKVENHCNAIKDSLNGNTMTHHELYLQEENALLRERVAQLEDELSSLTSSLSSKNSQC</sequence>
<protein>
    <recommendedName>
        <fullName evidence="5">Protein NEDD1</fullName>
    </recommendedName>
</protein>
<dbReference type="InterPro" id="IPR015943">
    <property type="entry name" value="WD40/YVTN_repeat-like_dom_sf"/>
</dbReference>
<reference evidence="3" key="1">
    <citation type="submission" date="2021-12" db="EMBL/GenBank/DDBJ databases">
        <authorList>
            <person name="King R."/>
        </authorList>
    </citation>
    <scope>NUCLEOTIDE SEQUENCE</scope>
</reference>
<proteinExistence type="predicted"/>
<accession>A0A9P0B0T3</accession>
<dbReference type="GO" id="GO:0005813">
    <property type="term" value="C:centrosome"/>
    <property type="evidence" value="ECO:0007669"/>
    <property type="project" value="TreeGrafter"/>
</dbReference>
<keyword evidence="2" id="KW-0175">Coiled coil</keyword>
<dbReference type="InterPro" id="IPR036322">
    <property type="entry name" value="WD40_repeat_dom_sf"/>
</dbReference>
<evidence type="ECO:0008006" key="5">
    <source>
        <dbReference type="Google" id="ProtNLM"/>
    </source>
</evidence>
<dbReference type="GO" id="GO:0036064">
    <property type="term" value="C:ciliary basal body"/>
    <property type="evidence" value="ECO:0007669"/>
    <property type="project" value="TreeGrafter"/>
</dbReference>
<dbReference type="GO" id="GO:0005814">
    <property type="term" value="C:centriole"/>
    <property type="evidence" value="ECO:0007669"/>
    <property type="project" value="TreeGrafter"/>
</dbReference>
<dbReference type="PANTHER" id="PTHR44414:SF1">
    <property type="entry name" value="PROTEIN NEDD1"/>
    <property type="match status" value="1"/>
</dbReference>
<feature type="coiled-coil region" evidence="2">
    <location>
        <begin position="528"/>
        <end position="562"/>
    </location>
</feature>
<dbReference type="OrthoDB" id="1602884at2759"/>
<dbReference type="GO" id="GO:0000278">
    <property type="term" value="P:mitotic cell cycle"/>
    <property type="evidence" value="ECO:0007669"/>
    <property type="project" value="TreeGrafter"/>
</dbReference>
<dbReference type="GO" id="GO:0005737">
    <property type="term" value="C:cytoplasm"/>
    <property type="evidence" value="ECO:0007669"/>
    <property type="project" value="TreeGrafter"/>
</dbReference>
<dbReference type="GO" id="GO:0043015">
    <property type="term" value="F:gamma-tubulin binding"/>
    <property type="evidence" value="ECO:0007669"/>
    <property type="project" value="TreeGrafter"/>
</dbReference>
<gene>
    <name evidence="3" type="ORF">MELIAE_LOCUS4199</name>
</gene>
<evidence type="ECO:0000256" key="2">
    <source>
        <dbReference type="SAM" id="Coils"/>
    </source>
</evidence>
<evidence type="ECO:0000256" key="1">
    <source>
        <dbReference type="PROSITE-ProRule" id="PRU00221"/>
    </source>
</evidence>
<dbReference type="GO" id="GO:0007020">
    <property type="term" value="P:microtubule nucleation"/>
    <property type="evidence" value="ECO:0007669"/>
    <property type="project" value="TreeGrafter"/>
</dbReference>
<dbReference type="InterPro" id="IPR001680">
    <property type="entry name" value="WD40_rpt"/>
</dbReference>
<dbReference type="Proteomes" id="UP001154078">
    <property type="component" value="Chromosome 2"/>
</dbReference>
<dbReference type="Pfam" id="PF00400">
    <property type="entry name" value="WD40"/>
    <property type="match status" value="2"/>
</dbReference>
<dbReference type="PROSITE" id="PS50082">
    <property type="entry name" value="WD_REPEATS_2"/>
    <property type="match status" value="1"/>
</dbReference>
<name>A0A9P0B0T3_BRAAE</name>
<dbReference type="EMBL" id="OV121133">
    <property type="protein sequence ID" value="CAH0551633.1"/>
    <property type="molecule type" value="Genomic_DNA"/>
</dbReference>
<dbReference type="Gene3D" id="2.130.10.10">
    <property type="entry name" value="YVTN repeat-like/Quinoprotein amine dehydrogenase"/>
    <property type="match status" value="2"/>
</dbReference>
<dbReference type="SUPFAM" id="SSF50978">
    <property type="entry name" value="WD40 repeat-like"/>
    <property type="match status" value="1"/>
</dbReference>
<dbReference type="InterPro" id="IPR052818">
    <property type="entry name" value="NEDD1_Spindle_Assembly"/>
</dbReference>
<dbReference type="SMART" id="SM00320">
    <property type="entry name" value="WD40"/>
    <property type="match status" value="4"/>
</dbReference>
<evidence type="ECO:0000313" key="4">
    <source>
        <dbReference type="Proteomes" id="UP001154078"/>
    </source>
</evidence>
<keyword evidence="4" id="KW-1185">Reference proteome</keyword>
<dbReference type="PANTHER" id="PTHR44414">
    <property type="entry name" value="PROTEIN NEDD1"/>
    <property type="match status" value="1"/>
</dbReference>
<dbReference type="GO" id="GO:0000922">
    <property type="term" value="C:spindle pole"/>
    <property type="evidence" value="ECO:0007669"/>
    <property type="project" value="TreeGrafter"/>
</dbReference>
<evidence type="ECO:0000313" key="3">
    <source>
        <dbReference type="EMBL" id="CAH0551633.1"/>
    </source>
</evidence>
<keyword evidence="1" id="KW-0853">WD repeat</keyword>
<dbReference type="AlphaFoldDB" id="A0A9P0B0T3"/>
<feature type="repeat" description="WD" evidence="1">
    <location>
        <begin position="198"/>
        <end position="240"/>
    </location>
</feature>
<organism evidence="3 4">
    <name type="scientific">Brassicogethes aeneus</name>
    <name type="common">Rape pollen beetle</name>
    <name type="synonym">Meligethes aeneus</name>
    <dbReference type="NCBI Taxonomy" id="1431903"/>
    <lineage>
        <taxon>Eukaryota</taxon>
        <taxon>Metazoa</taxon>
        <taxon>Ecdysozoa</taxon>
        <taxon>Arthropoda</taxon>
        <taxon>Hexapoda</taxon>
        <taxon>Insecta</taxon>
        <taxon>Pterygota</taxon>
        <taxon>Neoptera</taxon>
        <taxon>Endopterygota</taxon>
        <taxon>Coleoptera</taxon>
        <taxon>Polyphaga</taxon>
        <taxon>Cucujiformia</taxon>
        <taxon>Nitidulidae</taxon>
        <taxon>Meligethinae</taxon>
        <taxon>Brassicogethes</taxon>
    </lineage>
</organism>